<dbReference type="Gene3D" id="3.10.110.10">
    <property type="entry name" value="Ubiquitin Conjugating Enzyme"/>
    <property type="match status" value="1"/>
</dbReference>
<dbReference type="CDD" id="cd23832">
    <property type="entry name" value="DRWD-C_FANCL"/>
    <property type="match status" value="1"/>
</dbReference>
<dbReference type="AlphaFoldDB" id="A0A2G5BLE4"/>
<dbReference type="GO" id="GO:0006513">
    <property type="term" value="P:protein monoubiquitination"/>
    <property type="evidence" value="ECO:0007669"/>
    <property type="project" value="TreeGrafter"/>
</dbReference>
<keyword evidence="1" id="KW-0862">Zinc</keyword>
<sequence length="359" mass="40424">MEHVEFFKSFPLLVPESLAPLKADGYIDIPEGAQVRLCIDTTPMQGAYCVDAIKSTAEAELILQSKKQELDIRFSQCTSAISFVSELRHSLIGILPNNQAKKSKYYSQIVKECDEKVGWDCIETFNDESQTMTANLSCRDSAGRTHSVYINFENETLTSDIEEKSVSMDSICLARYLELLAEKCKKLASCWDTLDDIDESICVLQPQHSKRFELWRRIAVEELATALVEVSPDCNYPRIVVYGPSSVADPLNAKVKKNTNALWSTSRKARKNLEAVLECQLPETNFDQEDVKLDCGICFSFMNDSEAADQLCPNDTCAQPFHRKCLVEWLTTKEDTRQSFVTFFGKCPYCNGSITVDGT</sequence>
<dbReference type="InterPro" id="IPR043003">
    <property type="entry name" value="FANCL_d3_sf"/>
</dbReference>
<keyword evidence="1" id="KW-0479">Metal-binding</keyword>
<dbReference type="InterPro" id="IPR026850">
    <property type="entry name" value="FANCL_C"/>
</dbReference>
<dbReference type="Gene3D" id="3.30.40.10">
    <property type="entry name" value="Zinc/RING finger domain, C3HC4 (zinc finger)"/>
    <property type="match status" value="1"/>
</dbReference>
<evidence type="ECO:0000313" key="3">
    <source>
        <dbReference type="EMBL" id="PIA19577.1"/>
    </source>
</evidence>
<dbReference type="SMART" id="SM01197">
    <property type="entry name" value="FANCL_C"/>
    <property type="match status" value="1"/>
</dbReference>
<dbReference type="Proteomes" id="UP000242474">
    <property type="component" value="Unassembled WGS sequence"/>
</dbReference>
<dbReference type="GO" id="GO:0061630">
    <property type="term" value="F:ubiquitin protein ligase activity"/>
    <property type="evidence" value="ECO:0007669"/>
    <property type="project" value="TreeGrafter"/>
</dbReference>
<dbReference type="OrthoDB" id="10263265at2759"/>
<dbReference type="Gene3D" id="3.10.110.20">
    <property type="entry name" value="RWD domain-like"/>
    <property type="match status" value="1"/>
</dbReference>
<name>A0A2G5BLE4_COERN</name>
<dbReference type="InterPro" id="IPR043898">
    <property type="entry name" value="FANCL_d2"/>
</dbReference>
<protein>
    <recommendedName>
        <fullName evidence="2">RING-type domain-containing protein</fullName>
    </recommendedName>
</protein>
<dbReference type="InterPro" id="IPR016135">
    <property type="entry name" value="UBQ-conjugating_enzyme/RWD"/>
</dbReference>
<dbReference type="Pfam" id="PF11793">
    <property type="entry name" value="FANCL_C"/>
    <property type="match status" value="1"/>
</dbReference>
<evidence type="ECO:0000313" key="4">
    <source>
        <dbReference type="Proteomes" id="UP000242474"/>
    </source>
</evidence>
<dbReference type="SUPFAM" id="SSF57850">
    <property type="entry name" value="RING/U-box"/>
    <property type="match status" value="1"/>
</dbReference>
<dbReference type="PANTHER" id="PTHR13206:SF0">
    <property type="entry name" value="E3 UBIQUITIN-PROTEIN LIGASE FANCL"/>
    <property type="match status" value="1"/>
</dbReference>
<dbReference type="EMBL" id="KZ303486">
    <property type="protein sequence ID" value="PIA19577.1"/>
    <property type="molecule type" value="Genomic_DNA"/>
</dbReference>
<accession>A0A2G5BLE4</accession>
<dbReference type="InterPro" id="IPR026848">
    <property type="entry name" value="Fancl"/>
</dbReference>
<dbReference type="STRING" id="763665.A0A2G5BLE4"/>
<dbReference type="InterPro" id="IPR044037">
    <property type="entry name" value="FANCL_d3"/>
</dbReference>
<dbReference type="PROSITE" id="PS50089">
    <property type="entry name" value="ZF_RING_2"/>
    <property type="match status" value="1"/>
</dbReference>
<dbReference type="InterPro" id="IPR013083">
    <property type="entry name" value="Znf_RING/FYVE/PHD"/>
</dbReference>
<dbReference type="Pfam" id="PF18891">
    <property type="entry name" value="FANCL_d3"/>
    <property type="match status" value="1"/>
</dbReference>
<keyword evidence="1" id="KW-0863">Zinc-finger</keyword>
<evidence type="ECO:0000259" key="2">
    <source>
        <dbReference type="PROSITE" id="PS50089"/>
    </source>
</evidence>
<reference evidence="3 4" key="1">
    <citation type="journal article" date="2015" name="Genome Biol. Evol.">
        <title>Phylogenomic analyses indicate that early fungi evolved digesting cell walls of algal ancestors of land plants.</title>
        <authorList>
            <person name="Chang Y."/>
            <person name="Wang S."/>
            <person name="Sekimoto S."/>
            <person name="Aerts A.L."/>
            <person name="Choi C."/>
            <person name="Clum A."/>
            <person name="LaButti K.M."/>
            <person name="Lindquist E.A."/>
            <person name="Yee Ngan C."/>
            <person name="Ohm R.A."/>
            <person name="Salamov A.A."/>
            <person name="Grigoriev I.V."/>
            <person name="Spatafora J.W."/>
            <person name="Berbee M.L."/>
        </authorList>
    </citation>
    <scope>NUCLEOTIDE SEQUENCE [LARGE SCALE GENOMIC DNA]</scope>
    <source>
        <strain evidence="3 4">NRRL 1564</strain>
    </source>
</reference>
<proteinExistence type="predicted"/>
<keyword evidence="4" id="KW-1185">Reference proteome</keyword>
<evidence type="ECO:0000256" key="1">
    <source>
        <dbReference type="PROSITE-ProRule" id="PRU00175"/>
    </source>
</evidence>
<dbReference type="GO" id="GO:0043240">
    <property type="term" value="C:Fanconi anaemia nuclear complex"/>
    <property type="evidence" value="ECO:0007669"/>
    <property type="project" value="InterPro"/>
</dbReference>
<feature type="domain" description="RING-type" evidence="2">
    <location>
        <begin position="295"/>
        <end position="351"/>
    </location>
</feature>
<organism evidence="3 4">
    <name type="scientific">Coemansia reversa (strain ATCC 12441 / NRRL 1564)</name>
    <dbReference type="NCBI Taxonomy" id="763665"/>
    <lineage>
        <taxon>Eukaryota</taxon>
        <taxon>Fungi</taxon>
        <taxon>Fungi incertae sedis</taxon>
        <taxon>Zoopagomycota</taxon>
        <taxon>Kickxellomycotina</taxon>
        <taxon>Kickxellomycetes</taxon>
        <taxon>Kickxellales</taxon>
        <taxon>Kickxellaceae</taxon>
        <taxon>Coemansia</taxon>
    </lineage>
</organism>
<dbReference type="Pfam" id="PF18890">
    <property type="entry name" value="FANCL_d2"/>
    <property type="match status" value="1"/>
</dbReference>
<dbReference type="GO" id="GO:0008270">
    <property type="term" value="F:zinc ion binding"/>
    <property type="evidence" value="ECO:0007669"/>
    <property type="project" value="UniProtKB-KW"/>
</dbReference>
<dbReference type="PANTHER" id="PTHR13206">
    <property type="entry name" value="UBIQUITIN LIGASE PROTEIN PHF9 FANCONI ANEMIA GROUP L PROTEIN"/>
    <property type="match status" value="1"/>
</dbReference>
<gene>
    <name evidence="3" type="ORF">COEREDRAFT_84213</name>
</gene>
<dbReference type="InterPro" id="IPR001841">
    <property type="entry name" value="Znf_RING"/>
</dbReference>
<dbReference type="GO" id="GO:0036297">
    <property type="term" value="P:interstrand cross-link repair"/>
    <property type="evidence" value="ECO:0007669"/>
    <property type="project" value="InterPro"/>
</dbReference>